<dbReference type="GO" id="GO:0007234">
    <property type="term" value="P:osmosensory signaling via phosphorelay pathway"/>
    <property type="evidence" value="ECO:0007669"/>
    <property type="project" value="TreeGrafter"/>
</dbReference>
<dbReference type="PANTHER" id="PTHR42878:SF15">
    <property type="entry name" value="BACTERIOPHYTOCHROME"/>
    <property type="match status" value="1"/>
</dbReference>
<dbReference type="PROSITE" id="PS50112">
    <property type="entry name" value="PAS"/>
    <property type="match status" value="1"/>
</dbReference>
<dbReference type="Gene3D" id="1.10.287.130">
    <property type="match status" value="1"/>
</dbReference>
<dbReference type="SUPFAM" id="SSF55785">
    <property type="entry name" value="PYP-like sensor domain (PAS domain)"/>
    <property type="match status" value="2"/>
</dbReference>
<reference evidence="10 11" key="1">
    <citation type="submission" date="2018-08" db="EMBL/GenBank/DDBJ databases">
        <title>Hydrogenophaga sp. LA-38 isolated from sludge.</title>
        <authorList>
            <person name="Im W.-T."/>
        </authorList>
    </citation>
    <scope>NUCLEOTIDE SEQUENCE [LARGE SCALE GENOMIC DNA]</scope>
    <source>
        <strain evidence="10 11">LA-38</strain>
    </source>
</reference>
<dbReference type="SUPFAM" id="SSF47384">
    <property type="entry name" value="Homodimeric domain of signal transducing histidine kinase"/>
    <property type="match status" value="1"/>
</dbReference>
<dbReference type="InterPro" id="IPR035965">
    <property type="entry name" value="PAS-like_dom_sf"/>
</dbReference>
<dbReference type="GO" id="GO:0030295">
    <property type="term" value="F:protein kinase activator activity"/>
    <property type="evidence" value="ECO:0007669"/>
    <property type="project" value="TreeGrafter"/>
</dbReference>
<organism evidence="10 11">
    <name type="scientific">Hydrogenophaga borbori</name>
    <dbReference type="NCBI Taxonomy" id="2294117"/>
    <lineage>
        <taxon>Bacteria</taxon>
        <taxon>Pseudomonadati</taxon>
        <taxon>Pseudomonadota</taxon>
        <taxon>Betaproteobacteria</taxon>
        <taxon>Burkholderiales</taxon>
        <taxon>Comamonadaceae</taxon>
        <taxon>Hydrogenophaga</taxon>
    </lineage>
</organism>
<dbReference type="Proteomes" id="UP000261931">
    <property type="component" value="Unassembled WGS sequence"/>
</dbReference>
<evidence type="ECO:0000256" key="5">
    <source>
        <dbReference type="ARBA" id="ARBA00022777"/>
    </source>
</evidence>
<dbReference type="GO" id="GO:0000155">
    <property type="term" value="F:phosphorelay sensor kinase activity"/>
    <property type="evidence" value="ECO:0007669"/>
    <property type="project" value="InterPro"/>
</dbReference>
<proteinExistence type="predicted"/>
<dbReference type="SMART" id="SM00091">
    <property type="entry name" value="PAS"/>
    <property type="match status" value="2"/>
</dbReference>
<evidence type="ECO:0000256" key="3">
    <source>
        <dbReference type="ARBA" id="ARBA00022553"/>
    </source>
</evidence>
<dbReference type="SMART" id="SM00086">
    <property type="entry name" value="PAC"/>
    <property type="match status" value="1"/>
</dbReference>
<keyword evidence="11" id="KW-1185">Reference proteome</keyword>
<evidence type="ECO:0000313" key="11">
    <source>
        <dbReference type="Proteomes" id="UP000261931"/>
    </source>
</evidence>
<dbReference type="Gene3D" id="3.30.450.20">
    <property type="entry name" value="PAS domain"/>
    <property type="match status" value="2"/>
</dbReference>
<keyword evidence="5" id="KW-0418">Kinase</keyword>
<dbReference type="InterPro" id="IPR050351">
    <property type="entry name" value="BphY/WalK/GraS-like"/>
</dbReference>
<dbReference type="PANTHER" id="PTHR42878">
    <property type="entry name" value="TWO-COMPONENT HISTIDINE KINASE"/>
    <property type="match status" value="1"/>
</dbReference>
<dbReference type="PRINTS" id="PR00344">
    <property type="entry name" value="BCTRLSENSOR"/>
</dbReference>
<evidence type="ECO:0000256" key="2">
    <source>
        <dbReference type="ARBA" id="ARBA00012438"/>
    </source>
</evidence>
<dbReference type="EC" id="2.7.13.3" evidence="2"/>
<protein>
    <recommendedName>
        <fullName evidence="2">histidine kinase</fullName>
        <ecNumber evidence="2">2.7.13.3</ecNumber>
    </recommendedName>
</protein>
<evidence type="ECO:0000259" key="8">
    <source>
        <dbReference type="PROSITE" id="PS50112"/>
    </source>
</evidence>
<dbReference type="CDD" id="cd00082">
    <property type="entry name" value="HisKA"/>
    <property type="match status" value="1"/>
</dbReference>
<dbReference type="SMART" id="SM00388">
    <property type="entry name" value="HisKA"/>
    <property type="match status" value="1"/>
</dbReference>
<evidence type="ECO:0000313" key="10">
    <source>
        <dbReference type="EMBL" id="RFP80366.1"/>
    </source>
</evidence>
<keyword evidence="4" id="KW-0808">Transferase</keyword>
<sequence>MKTAAGAMMVRGRSCRPGLAPAARPVFRPRGPTWRPGGDGAMLATDIGFENLGSWLQVLQRIVEHSANMVVITDRDQRIRWVNRAYSAVTGWPLDEVQGKRASEFLHGPLTSQRATAQLKTALSGGRAVSGVELVNYRRDGQAYTVLLNIEPIHDGHGNVAAFFSIQTDISERKRLELANASLQRHLDAAQKLARLGRVEYDHESARTRWSHEVFELLDRAPDEAPHDFAELMEAVPPERREGLRHKLAQSLRTGEAFDEEFPLLSAQGQRRWVRCRGIPDFTGEGYRLPATWTVQDVTVYYELLEERQRTNETLNRVVGERTRQLEEANRTLTDFSHAISHDLKKPIRHMVSFAEILQSMLDAGDLEQARLYGEKVRAAGRHLQTLVEALLRFSRLGRHAVDKQPLALRQTIEPLVAEALATHPGRRIEFSGLDSLPVVMADPVLIHEVWVNLIDNAVKYSAQRDPARIAFGCREEAAGWDVWIQDNGRGFDPSQHERILQMFGRACEDPEIAGDGIGLALTQQIVDSHGGRLWGASAPGEGATFHVWLPKPAAP</sequence>
<dbReference type="InterPro" id="IPR004358">
    <property type="entry name" value="Sig_transdc_His_kin-like_C"/>
</dbReference>
<dbReference type="InterPro" id="IPR036097">
    <property type="entry name" value="HisK_dim/P_sf"/>
</dbReference>
<dbReference type="Pfam" id="PF02518">
    <property type="entry name" value="HATPase_c"/>
    <property type="match status" value="1"/>
</dbReference>
<comment type="caution">
    <text evidence="10">The sequence shown here is derived from an EMBL/GenBank/DDBJ whole genome shotgun (WGS) entry which is preliminary data.</text>
</comment>
<feature type="domain" description="Histidine kinase" evidence="7">
    <location>
        <begin position="339"/>
        <end position="554"/>
    </location>
</feature>
<keyword evidence="6" id="KW-0472">Membrane</keyword>
<dbReference type="InterPro" id="IPR000700">
    <property type="entry name" value="PAS-assoc_C"/>
</dbReference>
<dbReference type="InterPro" id="IPR013656">
    <property type="entry name" value="PAS_4"/>
</dbReference>
<evidence type="ECO:0000259" key="9">
    <source>
        <dbReference type="PROSITE" id="PS50113"/>
    </source>
</evidence>
<evidence type="ECO:0000256" key="4">
    <source>
        <dbReference type="ARBA" id="ARBA00022679"/>
    </source>
</evidence>
<dbReference type="GO" id="GO:0016020">
    <property type="term" value="C:membrane"/>
    <property type="evidence" value="ECO:0007669"/>
    <property type="project" value="UniProtKB-SubCell"/>
</dbReference>
<dbReference type="InterPro" id="IPR036890">
    <property type="entry name" value="HATPase_C_sf"/>
</dbReference>
<dbReference type="AlphaFoldDB" id="A0A372ELT2"/>
<comment type="catalytic activity">
    <reaction evidence="1">
        <text>ATP + protein L-histidine = ADP + protein N-phospho-L-histidine.</text>
        <dbReference type="EC" id="2.7.13.3"/>
    </reaction>
</comment>
<evidence type="ECO:0000256" key="1">
    <source>
        <dbReference type="ARBA" id="ARBA00000085"/>
    </source>
</evidence>
<evidence type="ECO:0000256" key="6">
    <source>
        <dbReference type="ARBA" id="ARBA00023136"/>
    </source>
</evidence>
<dbReference type="GO" id="GO:0000156">
    <property type="term" value="F:phosphorelay response regulator activity"/>
    <property type="evidence" value="ECO:0007669"/>
    <property type="project" value="TreeGrafter"/>
</dbReference>
<dbReference type="PROSITE" id="PS50113">
    <property type="entry name" value="PAC"/>
    <property type="match status" value="1"/>
</dbReference>
<name>A0A372ELT2_9BURK</name>
<gene>
    <name evidence="10" type="ORF">DY262_07985</name>
</gene>
<dbReference type="PROSITE" id="PS50109">
    <property type="entry name" value="HIS_KIN"/>
    <property type="match status" value="1"/>
</dbReference>
<accession>A0A372ELT2</accession>
<dbReference type="InterPro" id="IPR013655">
    <property type="entry name" value="PAS_fold_3"/>
</dbReference>
<evidence type="ECO:0000259" key="7">
    <source>
        <dbReference type="PROSITE" id="PS50109"/>
    </source>
</evidence>
<dbReference type="CDD" id="cd00130">
    <property type="entry name" value="PAS"/>
    <property type="match status" value="2"/>
</dbReference>
<dbReference type="EMBL" id="QVLS01000003">
    <property type="protein sequence ID" value="RFP80366.1"/>
    <property type="molecule type" value="Genomic_DNA"/>
</dbReference>
<keyword evidence="3" id="KW-0597">Phosphoprotein</keyword>
<dbReference type="InterPro" id="IPR003594">
    <property type="entry name" value="HATPase_dom"/>
</dbReference>
<dbReference type="Gene3D" id="3.30.565.10">
    <property type="entry name" value="Histidine kinase-like ATPase, C-terminal domain"/>
    <property type="match status" value="1"/>
</dbReference>
<dbReference type="NCBIfam" id="TIGR00229">
    <property type="entry name" value="sensory_box"/>
    <property type="match status" value="1"/>
</dbReference>
<dbReference type="Pfam" id="PF08448">
    <property type="entry name" value="PAS_4"/>
    <property type="match status" value="1"/>
</dbReference>
<dbReference type="InterPro" id="IPR000014">
    <property type="entry name" value="PAS"/>
</dbReference>
<dbReference type="Pfam" id="PF00512">
    <property type="entry name" value="HisKA"/>
    <property type="match status" value="1"/>
</dbReference>
<dbReference type="InterPro" id="IPR005467">
    <property type="entry name" value="His_kinase_dom"/>
</dbReference>
<feature type="domain" description="PAS" evidence="8">
    <location>
        <begin position="59"/>
        <end position="126"/>
    </location>
</feature>
<feature type="domain" description="PAC" evidence="9">
    <location>
        <begin position="130"/>
        <end position="182"/>
    </location>
</feature>
<dbReference type="InterPro" id="IPR003661">
    <property type="entry name" value="HisK_dim/P_dom"/>
</dbReference>
<dbReference type="Pfam" id="PF08447">
    <property type="entry name" value="PAS_3"/>
    <property type="match status" value="1"/>
</dbReference>
<dbReference type="InterPro" id="IPR001610">
    <property type="entry name" value="PAC"/>
</dbReference>
<dbReference type="SMART" id="SM00387">
    <property type="entry name" value="HATPase_c"/>
    <property type="match status" value="1"/>
</dbReference>
<dbReference type="SUPFAM" id="SSF55874">
    <property type="entry name" value="ATPase domain of HSP90 chaperone/DNA topoisomerase II/histidine kinase"/>
    <property type="match status" value="1"/>
</dbReference>